<dbReference type="Pfam" id="PF00050">
    <property type="entry name" value="Kazal_1"/>
    <property type="match status" value="1"/>
</dbReference>
<keyword evidence="1" id="KW-0646">Protease inhibitor</keyword>
<evidence type="ECO:0000256" key="2">
    <source>
        <dbReference type="ARBA" id="ARBA00022900"/>
    </source>
</evidence>
<evidence type="ECO:0000256" key="4">
    <source>
        <dbReference type="SAM" id="MobiDB-lite"/>
    </source>
</evidence>
<keyword evidence="3" id="KW-1015">Disulfide bond</keyword>
<dbReference type="PANTHER" id="PTHR10913:SF45">
    <property type="entry name" value="FOLLISTATIN, ISOFORM A-RELATED"/>
    <property type="match status" value="1"/>
</dbReference>
<sequence>MICQPRIQFSVVGEKVCFGLTVLSVYGAVPLDDIVFPESLDSRYQHSSSVDYNKPSFPRRTTRQGNRRPRPPTPNREDPFGGLDPQTSNQGGNQGQWGNVGNQRPNQQQGFNNRPSGQSQWGTNGNNPGQNQWGTNGNNPGQNQWGTTGNNPGQNQWGTNGNNPAQNQWGINGNNPAQNQWGTNGNNPAQNQWGTNGNNPAQNQWGSNGNNPGSNPVQTSTTATNSEQESEAQRNTCNTSCREKITNEYNPVCGSDSQTYQNRRFLDCVANCGIRLTVALVSVNGSPAGDKKIGTSHKLKTTSTTTTISPARKCKSECPNDYNPICGSDGAKVNLSFGNKCVMEKYNCEHNASE</sequence>
<evidence type="ECO:0000256" key="1">
    <source>
        <dbReference type="ARBA" id="ARBA00022690"/>
    </source>
</evidence>
<dbReference type="Proteomes" id="UP000475862">
    <property type="component" value="Unassembled WGS sequence"/>
</dbReference>
<feature type="compositionally biased region" description="Polar residues" evidence="4">
    <location>
        <begin position="217"/>
        <end position="237"/>
    </location>
</feature>
<dbReference type="PANTHER" id="PTHR10913">
    <property type="entry name" value="FOLLISTATIN-RELATED"/>
    <property type="match status" value="1"/>
</dbReference>
<dbReference type="EMBL" id="VYZN01000041">
    <property type="protein sequence ID" value="KAE9531504.1"/>
    <property type="molecule type" value="Genomic_DNA"/>
</dbReference>
<reference evidence="6 7" key="1">
    <citation type="submission" date="2019-08" db="EMBL/GenBank/DDBJ databases">
        <title>The genome of the soybean aphid Biotype 1, its phylome, world population structure and adaptation to the North American continent.</title>
        <authorList>
            <person name="Giordano R."/>
            <person name="Donthu R.K."/>
            <person name="Hernandez A.G."/>
            <person name="Wright C.L."/>
            <person name="Zimin A.V."/>
        </authorList>
    </citation>
    <scope>NUCLEOTIDE SEQUENCE [LARGE SCALE GENOMIC DNA]</scope>
    <source>
        <tissue evidence="6">Whole aphids</tissue>
    </source>
</reference>
<evidence type="ECO:0000256" key="3">
    <source>
        <dbReference type="ARBA" id="ARBA00023157"/>
    </source>
</evidence>
<dbReference type="Pfam" id="PF07648">
    <property type="entry name" value="Kazal_2"/>
    <property type="match status" value="1"/>
</dbReference>
<proteinExistence type="predicted"/>
<name>A0A6G0TEY3_APHGL</name>
<feature type="compositionally biased region" description="Basic residues" evidence="4">
    <location>
        <begin position="60"/>
        <end position="70"/>
    </location>
</feature>
<keyword evidence="2" id="KW-0722">Serine protease inhibitor</keyword>
<feature type="region of interest" description="Disordered" evidence="4">
    <location>
        <begin position="44"/>
        <end position="237"/>
    </location>
</feature>
<evidence type="ECO:0000259" key="5">
    <source>
        <dbReference type="PROSITE" id="PS51465"/>
    </source>
</evidence>
<dbReference type="PROSITE" id="PS51465">
    <property type="entry name" value="KAZAL_2"/>
    <property type="match status" value="2"/>
</dbReference>
<accession>A0A6G0TEY3</accession>
<dbReference type="OrthoDB" id="126772at2759"/>
<evidence type="ECO:0000313" key="7">
    <source>
        <dbReference type="Proteomes" id="UP000475862"/>
    </source>
</evidence>
<feature type="domain" description="Kazal-like" evidence="5">
    <location>
        <begin position="308"/>
        <end position="354"/>
    </location>
</feature>
<organism evidence="6 7">
    <name type="scientific">Aphis glycines</name>
    <name type="common">Soybean aphid</name>
    <dbReference type="NCBI Taxonomy" id="307491"/>
    <lineage>
        <taxon>Eukaryota</taxon>
        <taxon>Metazoa</taxon>
        <taxon>Ecdysozoa</taxon>
        <taxon>Arthropoda</taxon>
        <taxon>Hexapoda</taxon>
        <taxon>Insecta</taxon>
        <taxon>Pterygota</taxon>
        <taxon>Neoptera</taxon>
        <taxon>Paraneoptera</taxon>
        <taxon>Hemiptera</taxon>
        <taxon>Sternorrhyncha</taxon>
        <taxon>Aphidomorpha</taxon>
        <taxon>Aphidoidea</taxon>
        <taxon>Aphididae</taxon>
        <taxon>Aphidini</taxon>
        <taxon>Aphis</taxon>
        <taxon>Aphis</taxon>
    </lineage>
</organism>
<comment type="caution">
    <text evidence="6">The sequence shown here is derived from an EMBL/GenBank/DDBJ whole genome shotgun (WGS) entry which is preliminary data.</text>
</comment>
<gene>
    <name evidence="6" type="ORF">AGLY_010710</name>
</gene>
<keyword evidence="7" id="KW-1185">Reference proteome</keyword>
<dbReference type="InterPro" id="IPR002350">
    <property type="entry name" value="Kazal_dom"/>
</dbReference>
<dbReference type="GO" id="GO:0005576">
    <property type="term" value="C:extracellular region"/>
    <property type="evidence" value="ECO:0007669"/>
    <property type="project" value="TreeGrafter"/>
</dbReference>
<dbReference type="SUPFAM" id="SSF100895">
    <property type="entry name" value="Kazal-type serine protease inhibitors"/>
    <property type="match status" value="2"/>
</dbReference>
<dbReference type="CDD" id="cd00104">
    <property type="entry name" value="KAZAL_FS"/>
    <property type="match status" value="2"/>
</dbReference>
<feature type="compositionally biased region" description="Low complexity" evidence="4">
    <location>
        <begin position="206"/>
        <end position="216"/>
    </location>
</feature>
<dbReference type="InterPro" id="IPR036058">
    <property type="entry name" value="Kazal_dom_sf"/>
</dbReference>
<dbReference type="InterPro" id="IPR050653">
    <property type="entry name" value="Prot_Inhib_GrowthFact_Antg"/>
</dbReference>
<evidence type="ECO:0000313" key="6">
    <source>
        <dbReference type="EMBL" id="KAE9531504.1"/>
    </source>
</evidence>
<dbReference type="AlphaFoldDB" id="A0A6G0TEY3"/>
<protein>
    <recommendedName>
        <fullName evidence="5">Kazal-like domain-containing protein</fullName>
    </recommendedName>
</protein>
<dbReference type="Gene3D" id="3.30.60.30">
    <property type="match status" value="2"/>
</dbReference>
<feature type="compositionally biased region" description="Polar residues" evidence="4">
    <location>
        <begin position="104"/>
        <end position="205"/>
    </location>
</feature>
<feature type="domain" description="Kazal-like" evidence="5">
    <location>
        <begin position="231"/>
        <end position="289"/>
    </location>
</feature>